<keyword evidence="11" id="KW-1185">Reference proteome</keyword>
<keyword evidence="2" id="KW-0964">Secreted</keyword>
<evidence type="ECO:0000256" key="6">
    <source>
        <dbReference type="ARBA" id="ARBA00023157"/>
    </source>
</evidence>
<accession>A0A8K0CYH3</accession>
<dbReference type="PRINTS" id="PR00722">
    <property type="entry name" value="CHYMOTRYPSIN"/>
</dbReference>
<dbReference type="AlphaFoldDB" id="A0A8K0CYH3"/>
<reference evidence="10" key="1">
    <citation type="submission" date="2019-08" db="EMBL/GenBank/DDBJ databases">
        <title>The genome of the North American firefly Photinus pyralis.</title>
        <authorList>
            <consortium name="Photinus pyralis genome working group"/>
            <person name="Fallon T.R."/>
            <person name="Sander Lower S.E."/>
            <person name="Weng J.-K."/>
        </authorList>
    </citation>
    <scope>NUCLEOTIDE SEQUENCE</scope>
    <source>
        <strain evidence="10">TRF0915ILg1</strain>
        <tissue evidence="10">Whole body</tissue>
    </source>
</reference>
<keyword evidence="5 7" id="KW-0720">Serine protease</keyword>
<evidence type="ECO:0000259" key="9">
    <source>
        <dbReference type="PROSITE" id="PS50240"/>
    </source>
</evidence>
<dbReference type="EMBL" id="VTPC01008584">
    <property type="protein sequence ID" value="KAF2892687.1"/>
    <property type="molecule type" value="Genomic_DNA"/>
</dbReference>
<gene>
    <name evidence="10" type="ORF">ILUMI_13484</name>
</gene>
<evidence type="ECO:0000256" key="2">
    <source>
        <dbReference type="ARBA" id="ARBA00022525"/>
    </source>
</evidence>
<organism evidence="10 11">
    <name type="scientific">Ignelater luminosus</name>
    <name type="common">Cucubano</name>
    <name type="synonym">Pyrophorus luminosus</name>
    <dbReference type="NCBI Taxonomy" id="2038154"/>
    <lineage>
        <taxon>Eukaryota</taxon>
        <taxon>Metazoa</taxon>
        <taxon>Ecdysozoa</taxon>
        <taxon>Arthropoda</taxon>
        <taxon>Hexapoda</taxon>
        <taxon>Insecta</taxon>
        <taxon>Pterygota</taxon>
        <taxon>Neoptera</taxon>
        <taxon>Endopterygota</taxon>
        <taxon>Coleoptera</taxon>
        <taxon>Polyphaga</taxon>
        <taxon>Elateriformia</taxon>
        <taxon>Elateroidea</taxon>
        <taxon>Elateridae</taxon>
        <taxon>Agrypninae</taxon>
        <taxon>Pyrophorini</taxon>
        <taxon>Ignelater</taxon>
    </lineage>
</organism>
<keyword evidence="3 7" id="KW-0645">Protease</keyword>
<name>A0A8K0CYH3_IGNLU</name>
<dbReference type="GO" id="GO:0005576">
    <property type="term" value="C:extracellular region"/>
    <property type="evidence" value="ECO:0007669"/>
    <property type="project" value="UniProtKB-SubCell"/>
</dbReference>
<dbReference type="PANTHER" id="PTHR24252:SF7">
    <property type="entry name" value="HYALIN"/>
    <property type="match status" value="1"/>
</dbReference>
<evidence type="ECO:0000256" key="8">
    <source>
        <dbReference type="SAM" id="SignalP"/>
    </source>
</evidence>
<dbReference type="InterPro" id="IPR033116">
    <property type="entry name" value="TRYPSIN_SER"/>
</dbReference>
<evidence type="ECO:0000256" key="1">
    <source>
        <dbReference type="ARBA" id="ARBA00004613"/>
    </source>
</evidence>
<evidence type="ECO:0000313" key="10">
    <source>
        <dbReference type="EMBL" id="KAF2892687.1"/>
    </source>
</evidence>
<evidence type="ECO:0000256" key="4">
    <source>
        <dbReference type="ARBA" id="ARBA00022801"/>
    </source>
</evidence>
<evidence type="ECO:0000256" key="3">
    <source>
        <dbReference type="ARBA" id="ARBA00022670"/>
    </source>
</evidence>
<evidence type="ECO:0000256" key="5">
    <source>
        <dbReference type="ARBA" id="ARBA00022825"/>
    </source>
</evidence>
<dbReference type="SUPFAM" id="SSF50494">
    <property type="entry name" value="Trypsin-like serine proteases"/>
    <property type="match status" value="1"/>
</dbReference>
<dbReference type="Proteomes" id="UP000801492">
    <property type="component" value="Unassembled WGS sequence"/>
</dbReference>
<dbReference type="OrthoDB" id="60866at2759"/>
<dbReference type="InterPro" id="IPR043504">
    <property type="entry name" value="Peptidase_S1_PA_chymotrypsin"/>
</dbReference>
<dbReference type="FunFam" id="2.40.10.10:FF:000047">
    <property type="entry name" value="Trypsin eta"/>
    <property type="match status" value="1"/>
</dbReference>
<dbReference type="PROSITE" id="PS50240">
    <property type="entry name" value="TRYPSIN_DOM"/>
    <property type="match status" value="1"/>
</dbReference>
<evidence type="ECO:0000313" key="11">
    <source>
        <dbReference type="Proteomes" id="UP000801492"/>
    </source>
</evidence>
<dbReference type="SMART" id="SM00020">
    <property type="entry name" value="Tryp_SPc"/>
    <property type="match status" value="1"/>
</dbReference>
<dbReference type="GO" id="GO:0004252">
    <property type="term" value="F:serine-type endopeptidase activity"/>
    <property type="evidence" value="ECO:0007669"/>
    <property type="project" value="InterPro"/>
</dbReference>
<keyword evidence="6" id="KW-1015">Disulfide bond</keyword>
<dbReference type="PROSITE" id="PS00135">
    <property type="entry name" value="TRYPSIN_SER"/>
    <property type="match status" value="1"/>
</dbReference>
<protein>
    <recommendedName>
        <fullName evidence="9">Peptidase S1 domain-containing protein</fullName>
    </recommendedName>
</protein>
<sequence>MIRVAFIFCAIFINVFALPALDKEINNLDWRVVGGSTAPDGAYPYQVSIQDSETNSHGCGGSIIKPTIILTAAHCVVGISSSKFSVVVGINKLDEEGTAYKVKDVRSHDNYNPFTVENDIAILKLSSPIEYNSKVAPVELEESEVDDGTEAALSGWGSTSWPGSSPNDLQHIILKTISNSDCKASHPSKQIFDSQICTFTKRGEGSCYGDSGGPLVSEKSKKQIGIVSWGRPCGIGYPDVFTKVAAFKEWIKIHSH</sequence>
<dbReference type="Pfam" id="PF00089">
    <property type="entry name" value="Trypsin"/>
    <property type="match status" value="1"/>
</dbReference>
<dbReference type="InterPro" id="IPR001254">
    <property type="entry name" value="Trypsin_dom"/>
</dbReference>
<dbReference type="InterPro" id="IPR018114">
    <property type="entry name" value="TRYPSIN_HIS"/>
</dbReference>
<evidence type="ECO:0000256" key="7">
    <source>
        <dbReference type="RuleBase" id="RU363034"/>
    </source>
</evidence>
<dbReference type="PROSITE" id="PS00134">
    <property type="entry name" value="TRYPSIN_HIS"/>
    <property type="match status" value="1"/>
</dbReference>
<feature type="chain" id="PRO_5035477171" description="Peptidase S1 domain-containing protein" evidence="8">
    <location>
        <begin position="18"/>
        <end position="256"/>
    </location>
</feature>
<comment type="subcellular location">
    <subcellularLocation>
        <location evidence="1">Secreted</location>
    </subcellularLocation>
</comment>
<dbReference type="InterPro" id="IPR001314">
    <property type="entry name" value="Peptidase_S1A"/>
</dbReference>
<dbReference type="GO" id="GO:0016485">
    <property type="term" value="P:protein processing"/>
    <property type="evidence" value="ECO:0007669"/>
    <property type="project" value="UniProtKB-ARBA"/>
</dbReference>
<dbReference type="PANTHER" id="PTHR24252">
    <property type="entry name" value="ACROSIN-RELATED"/>
    <property type="match status" value="1"/>
</dbReference>
<comment type="caution">
    <text evidence="10">The sequence shown here is derived from an EMBL/GenBank/DDBJ whole genome shotgun (WGS) entry which is preliminary data.</text>
</comment>
<dbReference type="Gene3D" id="2.40.10.10">
    <property type="entry name" value="Trypsin-like serine proteases"/>
    <property type="match status" value="2"/>
</dbReference>
<keyword evidence="8" id="KW-0732">Signal</keyword>
<keyword evidence="4 7" id="KW-0378">Hydrolase</keyword>
<proteinExistence type="predicted"/>
<dbReference type="CDD" id="cd00190">
    <property type="entry name" value="Tryp_SPc"/>
    <property type="match status" value="1"/>
</dbReference>
<dbReference type="InterPro" id="IPR009003">
    <property type="entry name" value="Peptidase_S1_PA"/>
</dbReference>
<feature type="signal peptide" evidence="8">
    <location>
        <begin position="1"/>
        <end position="17"/>
    </location>
</feature>
<feature type="domain" description="Peptidase S1" evidence="9">
    <location>
        <begin position="32"/>
        <end position="256"/>
    </location>
</feature>